<comment type="caution">
    <text evidence="3">The sequence shown here is derived from an EMBL/GenBank/DDBJ whole genome shotgun (WGS) entry which is preliminary data.</text>
</comment>
<accession>A0ABP8LGP6</accession>
<evidence type="ECO:0000313" key="4">
    <source>
        <dbReference type="Proteomes" id="UP001501788"/>
    </source>
</evidence>
<organism evidence="3 4">
    <name type="scientific">Acidovorax lacteus</name>
    <dbReference type="NCBI Taxonomy" id="1924988"/>
    <lineage>
        <taxon>Bacteria</taxon>
        <taxon>Pseudomonadati</taxon>
        <taxon>Pseudomonadota</taxon>
        <taxon>Betaproteobacteria</taxon>
        <taxon>Burkholderiales</taxon>
        <taxon>Comamonadaceae</taxon>
        <taxon>Acidovorax</taxon>
    </lineage>
</organism>
<dbReference type="EMBL" id="BAABEX010000030">
    <property type="protein sequence ID" value="GAA4429371.1"/>
    <property type="molecule type" value="Genomic_DNA"/>
</dbReference>
<feature type="signal peptide" evidence="2">
    <location>
        <begin position="1"/>
        <end position="23"/>
    </location>
</feature>
<evidence type="ECO:0000256" key="2">
    <source>
        <dbReference type="SAM" id="SignalP"/>
    </source>
</evidence>
<feature type="chain" id="PRO_5046926997" description="DUF4124 domain-containing protein" evidence="2">
    <location>
        <begin position="24"/>
        <end position="101"/>
    </location>
</feature>
<feature type="region of interest" description="Disordered" evidence="1">
    <location>
        <begin position="82"/>
        <end position="101"/>
    </location>
</feature>
<gene>
    <name evidence="3" type="ORF">GCM10023090_29310</name>
</gene>
<proteinExistence type="predicted"/>
<dbReference type="RefSeq" id="WP_345066901.1">
    <property type="nucleotide sequence ID" value="NZ_BAABEX010000030.1"/>
</dbReference>
<evidence type="ECO:0000256" key="1">
    <source>
        <dbReference type="SAM" id="MobiDB-lite"/>
    </source>
</evidence>
<evidence type="ECO:0008006" key="5">
    <source>
        <dbReference type="Google" id="ProtNLM"/>
    </source>
</evidence>
<name>A0ABP8LGP6_9BURK</name>
<dbReference type="PROSITE" id="PS51257">
    <property type="entry name" value="PROKAR_LIPOPROTEIN"/>
    <property type="match status" value="1"/>
</dbReference>
<evidence type="ECO:0000313" key="3">
    <source>
        <dbReference type="EMBL" id="GAA4429371.1"/>
    </source>
</evidence>
<dbReference type="Proteomes" id="UP001501788">
    <property type="component" value="Unassembled WGS sequence"/>
</dbReference>
<keyword evidence="4" id="KW-1185">Reference proteome</keyword>
<keyword evidence="2" id="KW-0732">Signal</keyword>
<reference evidence="4" key="1">
    <citation type="journal article" date="2019" name="Int. J. Syst. Evol. Microbiol.">
        <title>The Global Catalogue of Microorganisms (GCM) 10K type strain sequencing project: providing services to taxonomists for standard genome sequencing and annotation.</title>
        <authorList>
            <consortium name="The Broad Institute Genomics Platform"/>
            <consortium name="The Broad Institute Genome Sequencing Center for Infectious Disease"/>
            <person name="Wu L."/>
            <person name="Ma J."/>
        </authorList>
    </citation>
    <scope>NUCLEOTIDE SEQUENCE [LARGE SCALE GENOMIC DNA]</scope>
    <source>
        <strain evidence="4">JCM 31890</strain>
    </source>
</reference>
<protein>
    <recommendedName>
        <fullName evidence="5">DUF4124 domain-containing protein</fullName>
    </recommendedName>
</protein>
<sequence>MTLSAKFALALSASALFSTTASAACYLVYAPDGQIVYRDAEPPVDMSRPLHQTMPSVMPGARLVFSSDSYGCETPINRLAKGSAAGVGEPPFARPARADRG</sequence>